<dbReference type="EMBL" id="LDAU01000272">
    <property type="protein sequence ID" value="KRW98124.1"/>
    <property type="molecule type" value="Genomic_DNA"/>
</dbReference>
<feature type="transmembrane region" description="Helical" evidence="6">
    <location>
        <begin position="336"/>
        <end position="354"/>
    </location>
</feature>
<comment type="caution">
    <text evidence="8">The sequence shown here is derived from an EMBL/GenBank/DDBJ whole genome shotgun (WGS) entry which is preliminary data.</text>
</comment>
<dbReference type="Pfam" id="PF19055">
    <property type="entry name" value="ABC2_membrane_7"/>
    <property type="match status" value="1"/>
</dbReference>
<evidence type="ECO:0000313" key="8">
    <source>
        <dbReference type="EMBL" id="KRW98124.1"/>
    </source>
</evidence>
<feature type="domain" description="ABC transporter" evidence="7">
    <location>
        <begin position="1"/>
        <end position="210"/>
    </location>
</feature>
<dbReference type="Proteomes" id="UP000054937">
    <property type="component" value="Unassembled WGS sequence"/>
</dbReference>
<dbReference type="OrthoDB" id="184675at2759"/>
<sequence length="448" mass="51695">MGSSGAGKTSLLNIFCKRIKTRKNIFLEGKMWANNMQYSYDEFSDFGSYVMQDDRLYDSLTVKETLIFAAKMKIKNQAQQKERVKYIIRYLKLEQCEHTLVGGKVMKGISGGEKKRTSIAIELVNDPQVMILDEPTSGLDSFTAFLVINQLRSLAKEHNRTIIFTIHQPNSDIWQLFDRFMLMVQGRFVYQGQGGQNVIKHFCKMGIICKQNHNPADFFISICHKADKKNVENYEKYFEFYEKCLQLSVEQEIEQQNLLISTLYFQLPNGEDDPNNVQDVQNYAGFMFFQTVNQIMLAIQAVALTFPLERGIFLKEENSRMYSIGAYFIGRSLIEIPYLIIFPTIQSIIQYFMVGIGPGVDIFFKYIFANICVSFTGNSIGILVSSLFTNTRIVFAILPMFFLPLIAFSGLYGNREDLWKGLSWIEYISPFKYGFDAQMGTGYHVFYY</sequence>
<accession>A0A0V0Q7B9</accession>
<dbReference type="Gene3D" id="3.40.50.300">
    <property type="entry name" value="P-loop containing nucleotide triphosphate hydrolases"/>
    <property type="match status" value="1"/>
</dbReference>
<keyword evidence="2" id="KW-0813">Transport</keyword>
<dbReference type="PANTHER" id="PTHR48041">
    <property type="entry name" value="ABC TRANSPORTER G FAMILY MEMBER 28"/>
    <property type="match status" value="1"/>
</dbReference>
<dbReference type="InterPro" id="IPR013525">
    <property type="entry name" value="ABC2_TM"/>
</dbReference>
<dbReference type="InParanoid" id="A0A0V0Q7B9"/>
<proteinExistence type="predicted"/>
<protein>
    <submittedName>
        <fullName evidence="8">p-loop containing nucleoside triphosphate hydrolase</fullName>
    </submittedName>
</protein>
<dbReference type="InterPro" id="IPR027417">
    <property type="entry name" value="P-loop_NTPase"/>
</dbReference>
<evidence type="ECO:0000256" key="5">
    <source>
        <dbReference type="ARBA" id="ARBA00023136"/>
    </source>
</evidence>
<dbReference type="GO" id="GO:0016020">
    <property type="term" value="C:membrane"/>
    <property type="evidence" value="ECO:0007669"/>
    <property type="project" value="UniProtKB-SubCell"/>
</dbReference>
<feature type="transmembrane region" description="Helical" evidence="6">
    <location>
        <begin position="393"/>
        <end position="413"/>
    </location>
</feature>
<dbReference type="InterPro" id="IPR043926">
    <property type="entry name" value="ABCG_dom"/>
</dbReference>
<evidence type="ECO:0000313" key="9">
    <source>
        <dbReference type="Proteomes" id="UP000054937"/>
    </source>
</evidence>
<dbReference type="PROSITE" id="PS50893">
    <property type="entry name" value="ABC_TRANSPORTER_2"/>
    <property type="match status" value="1"/>
</dbReference>
<keyword evidence="9" id="KW-1185">Reference proteome</keyword>
<keyword evidence="3 6" id="KW-0812">Transmembrane</keyword>
<dbReference type="AlphaFoldDB" id="A0A0V0Q7B9"/>
<keyword evidence="8" id="KW-0378">Hydrolase</keyword>
<dbReference type="GO" id="GO:0005524">
    <property type="term" value="F:ATP binding"/>
    <property type="evidence" value="ECO:0007669"/>
    <property type="project" value="InterPro"/>
</dbReference>
<dbReference type="FunCoup" id="A0A0V0Q7B9">
    <property type="interactions" value="1"/>
</dbReference>
<evidence type="ECO:0000256" key="6">
    <source>
        <dbReference type="SAM" id="Phobius"/>
    </source>
</evidence>
<comment type="subcellular location">
    <subcellularLocation>
        <location evidence="1">Membrane</location>
        <topology evidence="1">Multi-pass membrane protein</topology>
    </subcellularLocation>
</comment>
<evidence type="ECO:0000259" key="7">
    <source>
        <dbReference type="PROSITE" id="PS50893"/>
    </source>
</evidence>
<dbReference type="InterPro" id="IPR003439">
    <property type="entry name" value="ABC_transporter-like_ATP-bd"/>
</dbReference>
<keyword evidence="5 6" id="KW-0472">Membrane</keyword>
<evidence type="ECO:0000256" key="4">
    <source>
        <dbReference type="ARBA" id="ARBA00022989"/>
    </source>
</evidence>
<dbReference type="PANTHER" id="PTHR48041:SF139">
    <property type="entry name" value="PROTEIN SCARLET"/>
    <property type="match status" value="1"/>
</dbReference>
<evidence type="ECO:0000256" key="3">
    <source>
        <dbReference type="ARBA" id="ARBA00022692"/>
    </source>
</evidence>
<evidence type="ECO:0000256" key="1">
    <source>
        <dbReference type="ARBA" id="ARBA00004141"/>
    </source>
</evidence>
<dbReference type="GO" id="GO:0016887">
    <property type="term" value="F:ATP hydrolysis activity"/>
    <property type="evidence" value="ECO:0007669"/>
    <property type="project" value="InterPro"/>
</dbReference>
<keyword evidence="4 6" id="KW-1133">Transmembrane helix</keyword>
<dbReference type="Pfam" id="PF01061">
    <property type="entry name" value="ABC2_membrane"/>
    <property type="match status" value="1"/>
</dbReference>
<evidence type="ECO:0000256" key="2">
    <source>
        <dbReference type="ARBA" id="ARBA00022448"/>
    </source>
</evidence>
<name>A0A0V0Q7B9_PSEPJ</name>
<reference evidence="8 9" key="1">
    <citation type="journal article" date="2015" name="Sci. Rep.">
        <title>Genome of the facultative scuticociliatosis pathogen Pseudocohnilembus persalinus provides insight into its virulence through horizontal gene transfer.</title>
        <authorList>
            <person name="Xiong J."/>
            <person name="Wang G."/>
            <person name="Cheng J."/>
            <person name="Tian M."/>
            <person name="Pan X."/>
            <person name="Warren A."/>
            <person name="Jiang C."/>
            <person name="Yuan D."/>
            <person name="Miao W."/>
        </authorList>
    </citation>
    <scope>NUCLEOTIDE SEQUENCE [LARGE SCALE GENOMIC DNA]</scope>
    <source>
        <strain evidence="8">36N120E</strain>
    </source>
</reference>
<organism evidence="8 9">
    <name type="scientific">Pseudocohnilembus persalinus</name>
    <name type="common">Ciliate</name>
    <dbReference type="NCBI Taxonomy" id="266149"/>
    <lineage>
        <taxon>Eukaryota</taxon>
        <taxon>Sar</taxon>
        <taxon>Alveolata</taxon>
        <taxon>Ciliophora</taxon>
        <taxon>Intramacronucleata</taxon>
        <taxon>Oligohymenophorea</taxon>
        <taxon>Scuticociliatia</taxon>
        <taxon>Philasterida</taxon>
        <taxon>Pseudocohnilembidae</taxon>
        <taxon>Pseudocohnilembus</taxon>
    </lineage>
</organism>
<feature type="transmembrane region" description="Helical" evidence="6">
    <location>
        <begin position="366"/>
        <end position="387"/>
    </location>
</feature>
<dbReference type="GO" id="GO:0140359">
    <property type="term" value="F:ABC-type transporter activity"/>
    <property type="evidence" value="ECO:0007669"/>
    <property type="project" value="InterPro"/>
</dbReference>
<gene>
    <name evidence="8" type="ORF">PPERSA_11557</name>
</gene>
<dbReference type="SUPFAM" id="SSF52540">
    <property type="entry name" value="P-loop containing nucleoside triphosphate hydrolases"/>
    <property type="match status" value="1"/>
</dbReference>
<dbReference type="OMA" id="HYCVQEK"/>
<dbReference type="Pfam" id="PF00005">
    <property type="entry name" value="ABC_tran"/>
    <property type="match status" value="1"/>
</dbReference>
<dbReference type="InterPro" id="IPR050352">
    <property type="entry name" value="ABCG_transporters"/>
</dbReference>